<dbReference type="OrthoDB" id="1933825at2759"/>
<evidence type="ECO:0000259" key="8">
    <source>
        <dbReference type="PROSITE" id="PS50157"/>
    </source>
</evidence>
<keyword evidence="5" id="KW-0539">Nucleus</keyword>
<dbReference type="GO" id="GO:0008270">
    <property type="term" value="F:zinc ion binding"/>
    <property type="evidence" value="ECO:0007669"/>
    <property type="project" value="UniProtKB-KW"/>
</dbReference>
<evidence type="ECO:0000256" key="4">
    <source>
        <dbReference type="ARBA" id="ARBA00022833"/>
    </source>
</evidence>
<gene>
    <name evidence="9" type="primary">ZFP3</name>
    <name evidence="9" type="ORF">AXF42_Ash005837</name>
</gene>
<organism evidence="9 10">
    <name type="scientific">Apostasia shenzhenica</name>
    <dbReference type="NCBI Taxonomy" id="1088818"/>
    <lineage>
        <taxon>Eukaryota</taxon>
        <taxon>Viridiplantae</taxon>
        <taxon>Streptophyta</taxon>
        <taxon>Embryophyta</taxon>
        <taxon>Tracheophyta</taxon>
        <taxon>Spermatophyta</taxon>
        <taxon>Magnoliopsida</taxon>
        <taxon>Liliopsida</taxon>
        <taxon>Asparagales</taxon>
        <taxon>Orchidaceae</taxon>
        <taxon>Apostasioideae</taxon>
        <taxon>Apostasia</taxon>
    </lineage>
</organism>
<dbReference type="GO" id="GO:0009788">
    <property type="term" value="P:negative regulation of abscisic acid-activated signaling pathway"/>
    <property type="evidence" value="ECO:0007669"/>
    <property type="project" value="InterPro"/>
</dbReference>
<dbReference type="InterPro" id="IPR013087">
    <property type="entry name" value="Znf_C2H2_type"/>
</dbReference>
<evidence type="ECO:0000256" key="1">
    <source>
        <dbReference type="ARBA" id="ARBA00004123"/>
    </source>
</evidence>
<evidence type="ECO:0000313" key="9">
    <source>
        <dbReference type="EMBL" id="PKA65503.1"/>
    </source>
</evidence>
<protein>
    <submittedName>
        <fullName evidence="9">Zinc finger protein 3</fullName>
    </submittedName>
</protein>
<dbReference type="Proteomes" id="UP000236161">
    <property type="component" value="Unassembled WGS sequence"/>
</dbReference>
<sequence length="263" mass="27497">MTQLHTMEAESRGAAAAGEQSLSDASSISISGDGSKSKFMLEDEEKTSSPEQAVELDLISSLVSGANQPALPAAASPDSAEGVAEQRVFPCNYCQRKFYSSQALGGHQNAHKRERSLAKRGRGGPPAAAVAAMGFHGGRSSSLGIQAHAMVHKPYLGAPGTAVAAIAGMMMGRQGWCRPPSTAFLGHRPTVGRLPAEEYAAGMLMAARGPAVRFEEVPAPAATVAGGGVSYHYRWLSSGDGVVINHLNSHHEETHKLDLSLKL</sequence>
<keyword evidence="2" id="KW-0479">Metal-binding</keyword>
<keyword evidence="3 6" id="KW-0863">Zinc-finger</keyword>
<evidence type="ECO:0000256" key="5">
    <source>
        <dbReference type="ARBA" id="ARBA00023242"/>
    </source>
</evidence>
<dbReference type="AlphaFoldDB" id="A0A2I0BCI1"/>
<evidence type="ECO:0000256" key="6">
    <source>
        <dbReference type="PROSITE-ProRule" id="PRU00042"/>
    </source>
</evidence>
<keyword evidence="10" id="KW-1185">Reference proteome</keyword>
<keyword evidence="4" id="KW-0862">Zinc</keyword>
<feature type="domain" description="C2H2-type" evidence="8">
    <location>
        <begin position="89"/>
        <end position="116"/>
    </location>
</feature>
<dbReference type="EMBL" id="KZ451895">
    <property type="protein sequence ID" value="PKA65503.1"/>
    <property type="molecule type" value="Genomic_DNA"/>
</dbReference>
<evidence type="ECO:0000256" key="7">
    <source>
        <dbReference type="SAM" id="MobiDB-lite"/>
    </source>
</evidence>
<reference evidence="9 10" key="1">
    <citation type="journal article" date="2017" name="Nature">
        <title>The Apostasia genome and the evolution of orchids.</title>
        <authorList>
            <person name="Zhang G.Q."/>
            <person name="Liu K.W."/>
            <person name="Li Z."/>
            <person name="Lohaus R."/>
            <person name="Hsiao Y.Y."/>
            <person name="Niu S.C."/>
            <person name="Wang J.Y."/>
            <person name="Lin Y.C."/>
            <person name="Xu Q."/>
            <person name="Chen L.J."/>
            <person name="Yoshida K."/>
            <person name="Fujiwara S."/>
            <person name="Wang Z.W."/>
            <person name="Zhang Y.Q."/>
            <person name="Mitsuda N."/>
            <person name="Wang M."/>
            <person name="Liu G.H."/>
            <person name="Pecoraro L."/>
            <person name="Huang H.X."/>
            <person name="Xiao X.J."/>
            <person name="Lin M."/>
            <person name="Wu X.Y."/>
            <person name="Wu W.L."/>
            <person name="Chen Y.Y."/>
            <person name="Chang S.B."/>
            <person name="Sakamoto S."/>
            <person name="Ohme-Takagi M."/>
            <person name="Yagi M."/>
            <person name="Zeng S.J."/>
            <person name="Shen C.Y."/>
            <person name="Yeh C.M."/>
            <person name="Luo Y.B."/>
            <person name="Tsai W.C."/>
            <person name="Van de Peer Y."/>
            <person name="Liu Z.J."/>
        </authorList>
    </citation>
    <scope>NUCLEOTIDE SEQUENCE [LARGE SCALE GENOMIC DNA]</scope>
    <source>
        <strain evidence="10">cv. Shenzhen</strain>
        <tissue evidence="9">Stem</tissue>
    </source>
</reference>
<dbReference type="InterPro" id="IPR044246">
    <property type="entry name" value="ZFP3-like"/>
</dbReference>
<dbReference type="GO" id="GO:0005634">
    <property type="term" value="C:nucleus"/>
    <property type="evidence" value="ECO:0007669"/>
    <property type="project" value="UniProtKB-SubCell"/>
</dbReference>
<dbReference type="Gene3D" id="3.30.160.60">
    <property type="entry name" value="Classic Zinc Finger"/>
    <property type="match status" value="1"/>
</dbReference>
<dbReference type="InterPro" id="IPR036236">
    <property type="entry name" value="Znf_C2H2_sf"/>
</dbReference>
<evidence type="ECO:0000256" key="3">
    <source>
        <dbReference type="ARBA" id="ARBA00022771"/>
    </source>
</evidence>
<feature type="compositionally biased region" description="Low complexity" evidence="7">
    <location>
        <begin position="12"/>
        <end position="34"/>
    </location>
</feature>
<accession>A0A2I0BCI1</accession>
<dbReference type="PROSITE" id="PS00028">
    <property type="entry name" value="ZINC_FINGER_C2H2_1"/>
    <property type="match status" value="1"/>
</dbReference>
<dbReference type="STRING" id="1088818.A0A2I0BCI1"/>
<dbReference type="PROSITE" id="PS50157">
    <property type="entry name" value="ZINC_FINGER_C2H2_2"/>
    <property type="match status" value="1"/>
</dbReference>
<evidence type="ECO:0000313" key="10">
    <source>
        <dbReference type="Proteomes" id="UP000236161"/>
    </source>
</evidence>
<proteinExistence type="predicted"/>
<evidence type="ECO:0000256" key="2">
    <source>
        <dbReference type="ARBA" id="ARBA00022723"/>
    </source>
</evidence>
<dbReference type="PANTHER" id="PTHR47287:SF15">
    <property type="entry name" value="ZINC FINGER PROTEIN 3-LIKE"/>
    <property type="match status" value="1"/>
</dbReference>
<comment type="subcellular location">
    <subcellularLocation>
        <location evidence="1">Nucleus</location>
    </subcellularLocation>
</comment>
<dbReference type="PANTHER" id="PTHR47287">
    <property type="entry name" value="C2H2 AND C2HC ZINC FINGERS SUPERFAMILY PROTEIN"/>
    <property type="match status" value="1"/>
</dbReference>
<feature type="region of interest" description="Disordered" evidence="7">
    <location>
        <begin position="1"/>
        <end position="52"/>
    </location>
</feature>
<name>A0A2I0BCI1_9ASPA</name>
<dbReference type="SUPFAM" id="SSF57667">
    <property type="entry name" value="beta-beta-alpha zinc fingers"/>
    <property type="match status" value="1"/>
</dbReference>